<protein>
    <recommendedName>
        <fullName evidence="10">Type IV secretory system conjugative DNA transfer family protein</fullName>
    </recommendedName>
</protein>
<evidence type="ECO:0000256" key="3">
    <source>
        <dbReference type="ARBA" id="ARBA00022475"/>
    </source>
</evidence>
<dbReference type="InterPro" id="IPR014719">
    <property type="entry name" value="Ribosomal_bL12_C/ClpS-like"/>
</dbReference>
<feature type="region of interest" description="Disordered" evidence="7">
    <location>
        <begin position="533"/>
        <end position="556"/>
    </location>
</feature>
<dbReference type="RefSeq" id="WP_055223859.1">
    <property type="nucleotide sequence ID" value="NZ_BLYL01000005.1"/>
</dbReference>
<comment type="similarity">
    <text evidence="2">Belongs to the VirD4/TraG family.</text>
</comment>
<accession>A0AAI9K4C1</accession>
<evidence type="ECO:0000256" key="1">
    <source>
        <dbReference type="ARBA" id="ARBA00004651"/>
    </source>
</evidence>
<keyword evidence="5" id="KW-1133">Transmembrane helix</keyword>
<dbReference type="PANTHER" id="PTHR37937">
    <property type="entry name" value="CONJUGATIVE TRANSFER: DNA TRANSPORT"/>
    <property type="match status" value="1"/>
</dbReference>
<name>A0AAI9K4C1_9FIRM</name>
<evidence type="ECO:0008006" key="10">
    <source>
        <dbReference type="Google" id="ProtNLM"/>
    </source>
</evidence>
<dbReference type="AlphaFoldDB" id="A0AAI9K4C1"/>
<comment type="subcellular location">
    <subcellularLocation>
        <location evidence="1">Cell membrane</location>
        <topology evidence="1">Multi-pass membrane protein</topology>
    </subcellularLocation>
</comment>
<dbReference type="CDD" id="cd01127">
    <property type="entry name" value="TrwB_TraG_TraD_VirD4"/>
    <property type="match status" value="1"/>
</dbReference>
<evidence type="ECO:0000256" key="6">
    <source>
        <dbReference type="ARBA" id="ARBA00023136"/>
    </source>
</evidence>
<dbReference type="Gene3D" id="3.30.1390.10">
    <property type="match status" value="1"/>
</dbReference>
<keyword evidence="4" id="KW-0812">Transmembrane</keyword>
<dbReference type="InterPro" id="IPR027417">
    <property type="entry name" value="P-loop_NTPase"/>
</dbReference>
<dbReference type="GO" id="GO:0005886">
    <property type="term" value="C:plasma membrane"/>
    <property type="evidence" value="ECO:0007669"/>
    <property type="project" value="UniProtKB-SubCell"/>
</dbReference>
<evidence type="ECO:0000256" key="7">
    <source>
        <dbReference type="SAM" id="MobiDB-lite"/>
    </source>
</evidence>
<dbReference type="EMBL" id="BLYL01000005">
    <property type="protein sequence ID" value="GFO94212.1"/>
    <property type="molecule type" value="Genomic_DNA"/>
</dbReference>
<dbReference type="InterPro" id="IPR003688">
    <property type="entry name" value="TraG/VirD4"/>
</dbReference>
<dbReference type="PANTHER" id="PTHR37937:SF1">
    <property type="entry name" value="CONJUGATIVE TRANSFER: DNA TRANSPORT"/>
    <property type="match status" value="1"/>
</dbReference>
<dbReference type="InterPro" id="IPR051539">
    <property type="entry name" value="T4SS-coupling_protein"/>
</dbReference>
<evidence type="ECO:0000313" key="8">
    <source>
        <dbReference type="EMBL" id="GFO94212.1"/>
    </source>
</evidence>
<evidence type="ECO:0000256" key="2">
    <source>
        <dbReference type="ARBA" id="ARBA00008806"/>
    </source>
</evidence>
<dbReference type="Pfam" id="PF02534">
    <property type="entry name" value="T4SS-DNA_transf"/>
    <property type="match status" value="1"/>
</dbReference>
<dbReference type="Gene3D" id="3.40.50.300">
    <property type="entry name" value="P-loop containing nucleotide triphosphate hydrolases"/>
    <property type="match status" value="2"/>
</dbReference>
<keyword evidence="6" id="KW-0472">Membrane</keyword>
<gene>
    <name evidence="8" type="ORF">COEU31_12580</name>
</gene>
<dbReference type="SUPFAM" id="SSF52540">
    <property type="entry name" value="P-loop containing nucleoside triphosphate hydrolases"/>
    <property type="match status" value="1"/>
</dbReference>
<keyword evidence="3" id="KW-1003">Cell membrane</keyword>
<evidence type="ECO:0000256" key="4">
    <source>
        <dbReference type="ARBA" id="ARBA00022692"/>
    </source>
</evidence>
<comment type="caution">
    <text evidence="8">The sequence shown here is derived from an EMBL/GenBank/DDBJ whole genome shotgun (WGS) entry which is preliminary data.</text>
</comment>
<dbReference type="Proteomes" id="UP000660047">
    <property type="component" value="Unassembled WGS sequence"/>
</dbReference>
<proteinExistence type="inferred from homology"/>
<organism evidence="8 9">
    <name type="scientific">Coprococcus eutactus</name>
    <dbReference type="NCBI Taxonomy" id="33043"/>
    <lineage>
        <taxon>Bacteria</taxon>
        <taxon>Bacillati</taxon>
        <taxon>Bacillota</taxon>
        <taxon>Clostridia</taxon>
        <taxon>Lachnospirales</taxon>
        <taxon>Lachnospiraceae</taxon>
        <taxon>Coprococcus</taxon>
    </lineage>
</organism>
<evidence type="ECO:0000313" key="9">
    <source>
        <dbReference type="Proteomes" id="UP000660047"/>
    </source>
</evidence>
<evidence type="ECO:0000256" key="5">
    <source>
        <dbReference type="ARBA" id="ARBA00022989"/>
    </source>
</evidence>
<reference evidence="8" key="1">
    <citation type="submission" date="2020-06" db="EMBL/GenBank/DDBJ databases">
        <title>Characterization of fructooligosaccharide metabolism and fructooligosaccharide-degrading enzymes in human commensal butyrate producers.</title>
        <authorList>
            <person name="Tanno H."/>
            <person name="Fujii T."/>
            <person name="Hirano K."/>
            <person name="Maeno S."/>
            <person name="Tonozuka T."/>
            <person name="Sakamoto M."/>
            <person name="Ohkuma M."/>
            <person name="Tochio T."/>
            <person name="Endo A."/>
        </authorList>
    </citation>
    <scope>NUCLEOTIDE SEQUENCE</scope>
    <source>
        <strain evidence="8">JCM 31265</strain>
    </source>
</reference>
<feature type="compositionally biased region" description="Basic and acidic residues" evidence="7">
    <location>
        <begin position="533"/>
        <end position="554"/>
    </location>
</feature>
<sequence length="635" mass="72400">MGRSERWATDREKKKTLSKNGAGPILYLENDEKFAYSDESHIAILGESGTGKSRRLIIPMILNSLTNSTNKESFVIADPKGEIYSSTIRSVPKEYEIYKFDFRNLYREDDVTCWNPLAAPYELWKTGTDENIFRAEQMVDDLAHALYPVPPNENPFWTTEARNMFEGAVYSLFSYAKPEEVNLTSLFYFFQLGDEKYGASTYVKELVSFALDDGNENVAMGLQSYVSTASETRGGIRSSFLNRLSIATRSGGVRSFLSNDDIHINTLKGDKPVIIYIILPDETPIYEELAGMLISQLMNHYIYIAENLWSGKLPIRINFCLDELGNIGESISNLPHLLSAGRSRNVRVELVLQSLSQLDDIYGKSNATTIISNTSVKVLYRVSNYETLSEFSRMCGEKETLLDNGLVKKEPLISPVQLGAMDVGQALVIISGRTKYITRFPDYTDLFNLTDEKKEIDRGITYRKRKKTKTFDVKEYVKARKNERLKAAGMLKEDDLEVRKPLPFPYPFDVTDESSLDAMIKDIDRKIAELEAEEREEKRKEMERNNKEKMSSTEKKRKRYSITINTPYKVAVIKALMKVMEMPVSKAKDLYDHAKKKNGDGETVVLSGLSKTKADQLKKELEKKIDIENIDIRVE</sequence>